<dbReference type="PANTHER" id="PTHR30406">
    <property type="entry name" value="SULFATE TRANSPORT SYSTEM PERMEASE PROTEIN"/>
    <property type="match status" value="1"/>
</dbReference>
<dbReference type="PROSITE" id="PS50928">
    <property type="entry name" value="ABC_TM1"/>
    <property type="match status" value="1"/>
</dbReference>
<feature type="transmembrane region" description="Helical" evidence="8">
    <location>
        <begin position="54"/>
        <end position="77"/>
    </location>
</feature>
<comment type="similarity">
    <text evidence="8">Belongs to the binding-protein-dependent transport system permease family.</text>
</comment>
<dbReference type="InterPro" id="IPR006469">
    <property type="entry name" value="NifC_ABC_porter"/>
</dbReference>
<reference evidence="10 11" key="1">
    <citation type="submission" date="2019-08" db="EMBL/GenBank/DDBJ databases">
        <authorList>
            <person name="Chen S.-C."/>
            <person name="Lai M.-C."/>
            <person name="You Y.-T."/>
        </authorList>
    </citation>
    <scope>NUCLEOTIDE SEQUENCE [LARGE SCALE GENOMIC DNA]</scope>
    <source>
        <strain evidence="10 11">P2F9704a</strain>
    </source>
</reference>
<evidence type="ECO:0000256" key="1">
    <source>
        <dbReference type="ARBA" id="ARBA00004141"/>
    </source>
</evidence>
<evidence type="ECO:0000256" key="4">
    <source>
        <dbReference type="ARBA" id="ARBA00022692"/>
    </source>
</evidence>
<evidence type="ECO:0000256" key="2">
    <source>
        <dbReference type="ARBA" id="ARBA00022448"/>
    </source>
</evidence>
<feature type="transmembrane region" description="Helical" evidence="8">
    <location>
        <begin position="179"/>
        <end position="200"/>
    </location>
</feature>
<evidence type="ECO:0000256" key="8">
    <source>
        <dbReference type="RuleBase" id="RU363032"/>
    </source>
</evidence>
<evidence type="ECO:0000256" key="3">
    <source>
        <dbReference type="ARBA" id="ARBA00022505"/>
    </source>
</evidence>
<dbReference type="GO" id="GO:0005886">
    <property type="term" value="C:plasma membrane"/>
    <property type="evidence" value="ECO:0007669"/>
    <property type="project" value="UniProtKB-SubCell"/>
</dbReference>
<feature type="transmembrane region" description="Helical" evidence="8">
    <location>
        <begin position="89"/>
        <end position="113"/>
    </location>
</feature>
<sequence>MRQKIGIWFGKGVGAFLILIVCLFLSLPLIALLLRVTPELLATYIPNETVQKALWLSITTSIISMAIVIFIGTPAAYFHSRSYYPGKSFVDTLIDLPLVLPPAVAGLALLLLFGRTGLLGKYLNVIGIDIAFTTVAVVLAQIFVASPFYIRQAKALFEQLDPAYEETAKTLGSSSLRTFLFIILPLCATGLTSGAIMTFARALGEFGATIMFAGNLPGITQTMPLAIYAAMQGDFDVAITISVLLVAISLAIMLTVKLLTDKWRYNV</sequence>
<evidence type="ECO:0000256" key="5">
    <source>
        <dbReference type="ARBA" id="ARBA00022989"/>
    </source>
</evidence>
<dbReference type="RefSeq" id="WP_255333442.1">
    <property type="nucleotide sequence ID" value="NZ_VOTZ01000032.1"/>
</dbReference>
<dbReference type="CDD" id="cd06261">
    <property type="entry name" value="TM_PBP2"/>
    <property type="match status" value="1"/>
</dbReference>
<evidence type="ECO:0000313" key="10">
    <source>
        <dbReference type="EMBL" id="MCQ1539475.1"/>
    </source>
</evidence>
<dbReference type="InterPro" id="IPR000515">
    <property type="entry name" value="MetI-like"/>
</dbReference>
<dbReference type="InterPro" id="IPR035906">
    <property type="entry name" value="MetI-like_sf"/>
</dbReference>
<name>A0ABD4TQ87_9EURY</name>
<keyword evidence="3" id="KW-0500">Molybdenum</keyword>
<feature type="transmembrane region" description="Helical" evidence="8">
    <location>
        <begin position="206"/>
        <end position="230"/>
    </location>
</feature>
<evidence type="ECO:0000256" key="7">
    <source>
        <dbReference type="ARBA" id="ARBA00023136"/>
    </source>
</evidence>
<dbReference type="SUPFAM" id="SSF161098">
    <property type="entry name" value="MetI-like"/>
    <property type="match status" value="1"/>
</dbReference>
<proteinExistence type="inferred from homology"/>
<keyword evidence="5 8" id="KW-1133">Transmembrane helix</keyword>
<evidence type="ECO:0000313" key="11">
    <source>
        <dbReference type="Proteomes" id="UP001524383"/>
    </source>
</evidence>
<protein>
    <submittedName>
        <fullName evidence="10">Molybdate ABC transporter permease subunit</fullName>
    </submittedName>
</protein>
<keyword evidence="7 8" id="KW-0472">Membrane</keyword>
<keyword evidence="2 8" id="KW-0813">Transport</keyword>
<gene>
    <name evidence="10" type="primary">modB</name>
    <name evidence="10" type="ORF">FTO68_10855</name>
</gene>
<comment type="subcellular location">
    <subcellularLocation>
        <location evidence="8">Cell membrane</location>
        <topology evidence="8">Multi-pass membrane protein</topology>
    </subcellularLocation>
    <subcellularLocation>
        <location evidence="1">Membrane</location>
        <topology evidence="1">Multi-pass membrane protein</topology>
    </subcellularLocation>
</comment>
<dbReference type="InterPro" id="IPR005667">
    <property type="entry name" value="Sulph_transpt2"/>
</dbReference>
<evidence type="ECO:0000256" key="6">
    <source>
        <dbReference type="ARBA" id="ARBA00023032"/>
    </source>
</evidence>
<accession>A0ABD4TQ87</accession>
<dbReference type="PANTHER" id="PTHR30406:SF8">
    <property type="entry name" value="SULFATE TRANSPORT SYSTEM PERMEASE PROTEIN CYST"/>
    <property type="match status" value="1"/>
</dbReference>
<dbReference type="InterPro" id="IPR011867">
    <property type="entry name" value="ModB_ABC"/>
</dbReference>
<dbReference type="NCBIfam" id="TIGR01581">
    <property type="entry name" value="Mo_ABC_porter"/>
    <property type="match status" value="1"/>
</dbReference>
<keyword evidence="6" id="KW-0764">Sulfate transport</keyword>
<organism evidence="10 11">
    <name type="scientific">Methanocalculus taiwanensis</name>
    <dbReference type="NCBI Taxonomy" id="106207"/>
    <lineage>
        <taxon>Archaea</taxon>
        <taxon>Methanobacteriati</taxon>
        <taxon>Methanobacteriota</taxon>
        <taxon>Stenosarchaea group</taxon>
        <taxon>Methanomicrobia</taxon>
        <taxon>Methanomicrobiales</taxon>
        <taxon>Methanocalculaceae</taxon>
        <taxon>Methanocalculus</taxon>
    </lineage>
</organism>
<dbReference type="NCBIfam" id="TIGR02141">
    <property type="entry name" value="modB_ABC"/>
    <property type="match status" value="1"/>
</dbReference>
<dbReference type="Pfam" id="PF00528">
    <property type="entry name" value="BPD_transp_1"/>
    <property type="match status" value="1"/>
</dbReference>
<evidence type="ECO:0000259" key="9">
    <source>
        <dbReference type="PROSITE" id="PS50928"/>
    </source>
</evidence>
<dbReference type="EMBL" id="VOTZ01000032">
    <property type="protein sequence ID" value="MCQ1539475.1"/>
    <property type="molecule type" value="Genomic_DNA"/>
</dbReference>
<dbReference type="Proteomes" id="UP001524383">
    <property type="component" value="Unassembled WGS sequence"/>
</dbReference>
<dbReference type="Gene3D" id="1.10.3720.10">
    <property type="entry name" value="MetI-like"/>
    <property type="match status" value="1"/>
</dbReference>
<feature type="domain" description="ABC transmembrane type-1" evidence="9">
    <location>
        <begin position="54"/>
        <end position="256"/>
    </location>
</feature>
<comment type="caution">
    <text evidence="10">The sequence shown here is derived from an EMBL/GenBank/DDBJ whole genome shotgun (WGS) entry which is preliminary data.</text>
</comment>
<keyword evidence="11" id="KW-1185">Reference proteome</keyword>
<dbReference type="AlphaFoldDB" id="A0ABD4TQ87"/>
<feature type="transmembrane region" description="Helical" evidence="8">
    <location>
        <begin position="12"/>
        <end position="34"/>
    </location>
</feature>
<keyword evidence="4 8" id="KW-0812">Transmembrane</keyword>
<feature type="transmembrane region" description="Helical" evidence="8">
    <location>
        <begin position="237"/>
        <end position="259"/>
    </location>
</feature>
<feature type="transmembrane region" description="Helical" evidence="8">
    <location>
        <begin position="125"/>
        <end position="150"/>
    </location>
</feature>